<dbReference type="OrthoDB" id="5989945at2759"/>
<name>A0A9W9YBB0_9CNID</name>
<accession>A0A9W9YBB0</accession>
<evidence type="ECO:0000313" key="2">
    <source>
        <dbReference type="Proteomes" id="UP001163046"/>
    </source>
</evidence>
<gene>
    <name evidence="1" type="ORF">OS493_033215</name>
</gene>
<keyword evidence="2" id="KW-1185">Reference proteome</keyword>
<comment type="caution">
    <text evidence="1">The sequence shown here is derived from an EMBL/GenBank/DDBJ whole genome shotgun (WGS) entry which is preliminary data.</text>
</comment>
<protein>
    <submittedName>
        <fullName evidence="1">Uncharacterized protein</fullName>
    </submittedName>
</protein>
<dbReference type="EMBL" id="MU827820">
    <property type="protein sequence ID" value="KAJ7322052.1"/>
    <property type="molecule type" value="Genomic_DNA"/>
</dbReference>
<reference evidence="1" key="1">
    <citation type="submission" date="2023-01" db="EMBL/GenBank/DDBJ databases">
        <title>Genome assembly of the deep-sea coral Lophelia pertusa.</title>
        <authorList>
            <person name="Herrera S."/>
            <person name="Cordes E."/>
        </authorList>
    </citation>
    <scope>NUCLEOTIDE SEQUENCE</scope>
    <source>
        <strain evidence="1">USNM1676648</strain>
        <tissue evidence="1">Polyp</tissue>
    </source>
</reference>
<evidence type="ECO:0000313" key="1">
    <source>
        <dbReference type="EMBL" id="KAJ7322052.1"/>
    </source>
</evidence>
<organism evidence="1 2">
    <name type="scientific">Desmophyllum pertusum</name>
    <dbReference type="NCBI Taxonomy" id="174260"/>
    <lineage>
        <taxon>Eukaryota</taxon>
        <taxon>Metazoa</taxon>
        <taxon>Cnidaria</taxon>
        <taxon>Anthozoa</taxon>
        <taxon>Hexacorallia</taxon>
        <taxon>Scleractinia</taxon>
        <taxon>Caryophylliina</taxon>
        <taxon>Caryophylliidae</taxon>
        <taxon>Desmophyllum</taxon>
    </lineage>
</organism>
<dbReference type="Proteomes" id="UP001163046">
    <property type="component" value="Unassembled WGS sequence"/>
</dbReference>
<proteinExistence type="predicted"/>
<sequence>MTEAKLQQNVVRVRPTITPGQIQMDTVREALLSDKSGQEVLDVTMQYSNRRHLEYLQMGDDFVILSSEQKIRLAALITLGIVPEPVSLDGCESHAKQYSEVEMTTYYPLIRRNIKLVSMFAPKPGENSHNVAKMVSTFDEAVNKILPKLAEEHGHNPNDFSGRGLDPHAYIGDEGGALWSGLCKAKGNSVKNKTISDTYHVKQDIHHHLKHFKKESDRTKFSKLMSNAMDAPTSIQAEVAEKALDKLIAAKATDNKKMANFKQ</sequence>
<dbReference type="AlphaFoldDB" id="A0A9W9YBB0"/>